<keyword evidence="1" id="KW-0670">Pyruvate</keyword>
<dbReference type="AlphaFoldDB" id="A0A7H8N3J5"/>
<dbReference type="RefSeq" id="WP_176160688.1">
    <property type="nucleotide sequence ID" value="NZ_CP054929.1"/>
</dbReference>
<sequence>MSNETPTTSATQIERARTFRDLHAGERPLVLPNAWDPASARIVEEAGAAAVATTSAGVGWGLGFGDGERLSRERAVELIARVVAAVDVPVTADIEAGYGEGAEDVAATVRGVLAAGAVGINLEDASHASEGPAVRSTEENAARIAAARQAADEVGVPLFINARTDIYLASVGEPETRLNETLERAAAYVAAGADGVFVPGVVDFETVTALVKGVAAPLNVMVWPGAPSVEEFAELGVARISVGAAIAQSVHALTRRAAREVLTSGTYTSFAEGLGYPELNGLFERRA</sequence>
<proteinExistence type="predicted"/>
<protein>
    <submittedName>
        <fullName evidence="1">Isocitrate lyase/phosphoenolpyruvate mutase family protein</fullName>
    </submittedName>
</protein>
<dbReference type="InterPro" id="IPR040442">
    <property type="entry name" value="Pyrv_kinase-like_dom_sf"/>
</dbReference>
<gene>
    <name evidence="1" type="ORF">HUT08_04705</name>
</gene>
<accession>A0A7H8N3J5</accession>
<dbReference type="GO" id="GO:0016829">
    <property type="term" value="F:lyase activity"/>
    <property type="evidence" value="ECO:0007669"/>
    <property type="project" value="UniProtKB-KW"/>
</dbReference>
<evidence type="ECO:0000313" key="2">
    <source>
        <dbReference type="Proteomes" id="UP000509303"/>
    </source>
</evidence>
<dbReference type="CDD" id="cd00377">
    <property type="entry name" value="ICL_PEPM"/>
    <property type="match status" value="1"/>
</dbReference>
<dbReference type="PANTHER" id="PTHR42905">
    <property type="entry name" value="PHOSPHOENOLPYRUVATE CARBOXYLASE"/>
    <property type="match status" value="1"/>
</dbReference>
<dbReference type="Proteomes" id="UP000509303">
    <property type="component" value="Chromosome"/>
</dbReference>
<dbReference type="InterPro" id="IPR015813">
    <property type="entry name" value="Pyrv/PenolPyrv_kinase-like_dom"/>
</dbReference>
<dbReference type="Pfam" id="PF13714">
    <property type="entry name" value="PEP_mutase"/>
    <property type="match status" value="1"/>
</dbReference>
<dbReference type="PANTHER" id="PTHR42905:SF16">
    <property type="entry name" value="CARBOXYPHOSPHONOENOLPYRUVATE PHOSPHONOMUTASE-LIKE PROTEIN (AFU_ORTHOLOGUE AFUA_5G07230)"/>
    <property type="match status" value="1"/>
</dbReference>
<dbReference type="InterPro" id="IPR039556">
    <property type="entry name" value="ICL/PEPM"/>
</dbReference>
<evidence type="ECO:0000313" key="1">
    <source>
        <dbReference type="EMBL" id="QKW48956.1"/>
    </source>
</evidence>
<dbReference type="SUPFAM" id="SSF51621">
    <property type="entry name" value="Phosphoenolpyruvate/pyruvate domain"/>
    <property type="match status" value="1"/>
</dbReference>
<dbReference type="Gene3D" id="3.20.20.60">
    <property type="entry name" value="Phosphoenolpyruvate-binding domains"/>
    <property type="match status" value="1"/>
</dbReference>
<keyword evidence="2" id="KW-1185">Reference proteome</keyword>
<dbReference type="EMBL" id="CP054929">
    <property type="protein sequence ID" value="QKW48956.1"/>
    <property type="molecule type" value="Genomic_DNA"/>
</dbReference>
<reference evidence="1 2" key="1">
    <citation type="submission" date="2020-06" db="EMBL/GenBank/DDBJ databases">
        <title>Genome mining for natural products.</title>
        <authorList>
            <person name="Zhang B."/>
            <person name="Shi J."/>
            <person name="Ge H."/>
        </authorList>
    </citation>
    <scope>NUCLEOTIDE SEQUENCE [LARGE SCALE GENOMIC DNA]</scope>
    <source>
        <strain evidence="1 2">NA00687</strain>
    </source>
</reference>
<keyword evidence="1" id="KW-0456">Lyase</keyword>
<name>A0A7H8N3J5_9ACTN</name>
<organism evidence="1 2">
    <name type="scientific">Streptomyces buecherae</name>
    <dbReference type="NCBI Taxonomy" id="2763006"/>
    <lineage>
        <taxon>Bacteria</taxon>
        <taxon>Bacillati</taxon>
        <taxon>Actinomycetota</taxon>
        <taxon>Actinomycetes</taxon>
        <taxon>Kitasatosporales</taxon>
        <taxon>Streptomycetaceae</taxon>
        <taxon>Streptomyces</taxon>
    </lineage>
</organism>